<protein>
    <submittedName>
        <fullName evidence="1">Uncharacterized protein</fullName>
    </submittedName>
</protein>
<gene>
    <name evidence="1" type="ORF">AK812_SmicGene46219</name>
</gene>
<keyword evidence="2" id="KW-1185">Reference proteome</keyword>
<name>A0A1Q9BUE7_SYMMI</name>
<accession>A0A1Q9BUE7</accession>
<sequence>PLCSMAGGAGRELRRPLQVRLGLRRWRCRRGPGLCGGAWHPPVRGCFRGRRGCAAGLRRLWFASPHRDRTGRQGWAHGSHPCFL</sequence>
<dbReference type="AlphaFoldDB" id="A0A1Q9BUE7"/>
<dbReference type="Proteomes" id="UP000186817">
    <property type="component" value="Unassembled WGS sequence"/>
</dbReference>
<reference evidence="1 2" key="1">
    <citation type="submission" date="2016-02" db="EMBL/GenBank/DDBJ databases">
        <title>Genome analysis of coral dinoflagellate symbionts highlights evolutionary adaptations to a symbiotic lifestyle.</title>
        <authorList>
            <person name="Aranda M."/>
            <person name="Li Y."/>
            <person name="Liew Y.J."/>
            <person name="Baumgarten S."/>
            <person name="Simakov O."/>
            <person name="Wilson M."/>
            <person name="Piel J."/>
            <person name="Ashoor H."/>
            <person name="Bougouffa S."/>
            <person name="Bajic V.B."/>
            <person name="Ryu T."/>
            <person name="Ravasi T."/>
            <person name="Bayer T."/>
            <person name="Micklem G."/>
            <person name="Kim H."/>
            <person name="Bhak J."/>
            <person name="Lajeunesse T.C."/>
            <person name="Voolstra C.R."/>
        </authorList>
    </citation>
    <scope>NUCLEOTIDE SEQUENCE [LARGE SCALE GENOMIC DNA]</scope>
    <source>
        <strain evidence="1 2">CCMP2467</strain>
    </source>
</reference>
<evidence type="ECO:0000313" key="2">
    <source>
        <dbReference type="Proteomes" id="UP000186817"/>
    </source>
</evidence>
<organism evidence="1 2">
    <name type="scientific">Symbiodinium microadriaticum</name>
    <name type="common">Dinoflagellate</name>
    <name type="synonym">Zooxanthella microadriatica</name>
    <dbReference type="NCBI Taxonomy" id="2951"/>
    <lineage>
        <taxon>Eukaryota</taxon>
        <taxon>Sar</taxon>
        <taxon>Alveolata</taxon>
        <taxon>Dinophyceae</taxon>
        <taxon>Suessiales</taxon>
        <taxon>Symbiodiniaceae</taxon>
        <taxon>Symbiodinium</taxon>
    </lineage>
</organism>
<proteinExistence type="predicted"/>
<dbReference type="EMBL" id="LSRX01003976">
    <property type="protein sequence ID" value="OLP74286.1"/>
    <property type="molecule type" value="Genomic_DNA"/>
</dbReference>
<feature type="non-terminal residue" evidence="1">
    <location>
        <position position="84"/>
    </location>
</feature>
<evidence type="ECO:0000313" key="1">
    <source>
        <dbReference type="EMBL" id="OLP74286.1"/>
    </source>
</evidence>
<comment type="caution">
    <text evidence="1">The sequence shown here is derived from an EMBL/GenBank/DDBJ whole genome shotgun (WGS) entry which is preliminary data.</text>
</comment>
<feature type="non-terminal residue" evidence="1">
    <location>
        <position position="1"/>
    </location>
</feature>